<organism evidence="2 3">
    <name type="scientific">Streptomyces mordarskii</name>
    <dbReference type="NCBI Taxonomy" id="1226758"/>
    <lineage>
        <taxon>Bacteria</taxon>
        <taxon>Bacillati</taxon>
        <taxon>Actinomycetota</taxon>
        <taxon>Actinomycetes</taxon>
        <taxon>Kitasatosporales</taxon>
        <taxon>Streptomycetaceae</taxon>
        <taxon>Streptomyces</taxon>
    </lineage>
</organism>
<feature type="region of interest" description="Disordered" evidence="1">
    <location>
        <begin position="1"/>
        <end position="29"/>
    </location>
</feature>
<keyword evidence="3" id="KW-1185">Reference proteome</keyword>
<sequence>MVESLSSAEPVADVVDPEDLGEEPELPPHAAAPANTIAIAAVAATCRLCVCTGQECHKFLSFHALMWEPFVQRSPIASRRGPLWVGPCSSSDTAW</sequence>
<protein>
    <submittedName>
        <fullName evidence="2">Uncharacterized protein</fullName>
    </submittedName>
</protein>
<dbReference type="Proteomes" id="UP001501576">
    <property type="component" value="Unassembled WGS sequence"/>
</dbReference>
<dbReference type="EMBL" id="BAAABZ010000086">
    <property type="protein sequence ID" value="GAA0570978.1"/>
    <property type="molecule type" value="Genomic_DNA"/>
</dbReference>
<name>A0ABN1EP89_9ACTN</name>
<feature type="compositionally biased region" description="Acidic residues" evidence="1">
    <location>
        <begin position="15"/>
        <end position="25"/>
    </location>
</feature>
<comment type="caution">
    <text evidence="2">The sequence shown here is derived from an EMBL/GenBank/DDBJ whole genome shotgun (WGS) entry which is preliminary data.</text>
</comment>
<accession>A0ABN1EP89</accession>
<evidence type="ECO:0000256" key="1">
    <source>
        <dbReference type="SAM" id="MobiDB-lite"/>
    </source>
</evidence>
<reference evidence="2 3" key="1">
    <citation type="journal article" date="2019" name="Int. J. Syst. Evol. Microbiol.">
        <title>The Global Catalogue of Microorganisms (GCM) 10K type strain sequencing project: providing services to taxonomists for standard genome sequencing and annotation.</title>
        <authorList>
            <consortium name="The Broad Institute Genomics Platform"/>
            <consortium name="The Broad Institute Genome Sequencing Center for Infectious Disease"/>
            <person name="Wu L."/>
            <person name="Ma J."/>
        </authorList>
    </citation>
    <scope>NUCLEOTIDE SEQUENCE [LARGE SCALE GENOMIC DNA]</scope>
    <source>
        <strain evidence="2 3">JCM 5052</strain>
    </source>
</reference>
<proteinExistence type="predicted"/>
<evidence type="ECO:0000313" key="3">
    <source>
        <dbReference type="Proteomes" id="UP001501576"/>
    </source>
</evidence>
<evidence type="ECO:0000313" key="2">
    <source>
        <dbReference type="EMBL" id="GAA0570978.1"/>
    </source>
</evidence>
<gene>
    <name evidence="2" type="ORF">GCM10010390_87730</name>
</gene>